<dbReference type="SUPFAM" id="SSF51735">
    <property type="entry name" value="NAD(P)-binding Rossmann-fold domains"/>
    <property type="match status" value="1"/>
</dbReference>
<dbReference type="AlphaFoldDB" id="H1UYC8"/>
<sequence>MSQRLSGSHVNDDETLAHWPRNQDWGLQFPEEKQQAARDRTPLKRLATVEDVAEQVLCFARSRSVTGANAVIDGGLSI</sequence>
<dbReference type="STRING" id="759273.H1UYC8"/>
<evidence type="ECO:0000256" key="1">
    <source>
        <dbReference type="SAM" id="MobiDB-lite"/>
    </source>
</evidence>
<accession>H1UYC8</accession>
<reference evidence="3" key="1">
    <citation type="journal article" date="2012" name="Nat. Genet.">
        <title>Lifestyle transitions in plant pathogenic Colletotrichum fungi deciphered by genome and transcriptome analyses.</title>
        <authorList>
            <person name="O'Connell R.J."/>
            <person name="Thon M.R."/>
            <person name="Hacquard S."/>
            <person name="Amyotte S.G."/>
            <person name="Kleemann J."/>
            <person name="Torres M.F."/>
            <person name="Damm U."/>
            <person name="Buiate E.A."/>
            <person name="Epstein L."/>
            <person name="Alkan N."/>
            <person name="Altmueller J."/>
            <person name="Alvarado-Balderrama L."/>
            <person name="Bauser C.A."/>
            <person name="Becker C."/>
            <person name="Birren B.W."/>
            <person name="Chen Z."/>
            <person name="Choi J."/>
            <person name="Crouch J.A."/>
            <person name="Duvick J.P."/>
            <person name="Farman M.A."/>
            <person name="Gan P."/>
            <person name="Heiman D."/>
            <person name="Henrissat B."/>
            <person name="Howard R.J."/>
            <person name="Kabbage M."/>
            <person name="Koch C."/>
            <person name="Kracher B."/>
            <person name="Kubo Y."/>
            <person name="Law A.D."/>
            <person name="Lebrun M.-H."/>
            <person name="Lee Y.-H."/>
            <person name="Miyara I."/>
            <person name="Moore N."/>
            <person name="Neumann U."/>
            <person name="Nordstroem K."/>
            <person name="Panaccione D.G."/>
            <person name="Panstruga R."/>
            <person name="Place M."/>
            <person name="Proctor R.H."/>
            <person name="Prusky D."/>
            <person name="Rech G."/>
            <person name="Reinhardt R."/>
            <person name="Rollins J.A."/>
            <person name="Rounsley S."/>
            <person name="Schardl C.L."/>
            <person name="Schwartz D.C."/>
            <person name="Shenoy N."/>
            <person name="Shirasu K."/>
            <person name="Sikhakolli U.R."/>
            <person name="Stueber K."/>
            <person name="Sukno S.A."/>
            <person name="Sweigard J.A."/>
            <person name="Takano Y."/>
            <person name="Takahara H."/>
            <person name="Trail F."/>
            <person name="van der Does H.C."/>
            <person name="Voll L.M."/>
            <person name="Will I."/>
            <person name="Young S."/>
            <person name="Zeng Q."/>
            <person name="Zhang J."/>
            <person name="Zhou S."/>
            <person name="Dickman M.B."/>
            <person name="Schulze-Lefert P."/>
            <person name="Ver Loren van Themaat E."/>
            <person name="Ma L.-J."/>
            <person name="Vaillancourt L.J."/>
        </authorList>
    </citation>
    <scope>NUCLEOTIDE SEQUENCE [LARGE SCALE GENOMIC DNA]</scope>
    <source>
        <strain evidence="3">IMI 349063</strain>
    </source>
</reference>
<protein>
    <submittedName>
        <fullName evidence="2">Uncharacterized protein</fullName>
    </submittedName>
</protein>
<dbReference type="VEuPathDB" id="FungiDB:CH63R_00503"/>
<name>H1UYC8_COLHI</name>
<dbReference type="Gene3D" id="3.40.50.720">
    <property type="entry name" value="NAD(P)-binding Rossmann-like Domain"/>
    <property type="match status" value="1"/>
</dbReference>
<proteinExistence type="predicted"/>
<dbReference type="HOGENOM" id="CLU_2621903_0_0_1"/>
<dbReference type="InterPro" id="IPR036291">
    <property type="entry name" value="NAD(P)-bd_dom_sf"/>
</dbReference>
<dbReference type="Proteomes" id="UP000007174">
    <property type="component" value="Unassembled WGS sequence"/>
</dbReference>
<evidence type="ECO:0000313" key="3">
    <source>
        <dbReference type="Proteomes" id="UP000007174"/>
    </source>
</evidence>
<evidence type="ECO:0000313" key="2">
    <source>
        <dbReference type="EMBL" id="CCF32979.1"/>
    </source>
</evidence>
<dbReference type="Pfam" id="PF13561">
    <property type="entry name" value="adh_short_C2"/>
    <property type="match status" value="1"/>
</dbReference>
<feature type="region of interest" description="Disordered" evidence="1">
    <location>
        <begin position="1"/>
        <end position="26"/>
    </location>
</feature>
<dbReference type="EMBL" id="CACQ02000599">
    <property type="protein sequence ID" value="CCF32979.1"/>
    <property type="molecule type" value="Genomic_DNA"/>
</dbReference>
<dbReference type="InterPro" id="IPR002347">
    <property type="entry name" value="SDR_fam"/>
</dbReference>
<organism evidence="2 3">
    <name type="scientific">Colletotrichum higginsianum (strain IMI 349063)</name>
    <name type="common">Crucifer anthracnose fungus</name>
    <dbReference type="NCBI Taxonomy" id="759273"/>
    <lineage>
        <taxon>Eukaryota</taxon>
        <taxon>Fungi</taxon>
        <taxon>Dikarya</taxon>
        <taxon>Ascomycota</taxon>
        <taxon>Pezizomycotina</taxon>
        <taxon>Sordariomycetes</taxon>
        <taxon>Hypocreomycetidae</taxon>
        <taxon>Glomerellales</taxon>
        <taxon>Glomerellaceae</taxon>
        <taxon>Colletotrichum</taxon>
        <taxon>Colletotrichum destructivum species complex</taxon>
    </lineage>
</organism>
<gene>
    <name evidence="2" type="ORF">CH063_05255</name>
</gene>